<dbReference type="Pfam" id="PF00067">
    <property type="entry name" value="p450"/>
    <property type="match status" value="1"/>
</dbReference>
<keyword evidence="6" id="KW-1133">Transmembrane helix</keyword>
<evidence type="ECO:0000256" key="3">
    <source>
        <dbReference type="ARBA" id="ARBA00023002"/>
    </source>
</evidence>
<dbReference type="GO" id="GO:0005506">
    <property type="term" value="F:iron ion binding"/>
    <property type="evidence" value="ECO:0007669"/>
    <property type="project" value="InterPro"/>
</dbReference>
<comment type="caution">
    <text evidence="7">The sequence shown here is derived from an EMBL/GenBank/DDBJ whole genome shotgun (WGS) entry which is preliminary data.</text>
</comment>
<keyword evidence="4" id="KW-0408">Iron</keyword>
<dbReference type="InterPro" id="IPR036396">
    <property type="entry name" value="Cyt_P450_sf"/>
</dbReference>
<evidence type="ECO:0008006" key="9">
    <source>
        <dbReference type="Google" id="ProtNLM"/>
    </source>
</evidence>
<keyword evidence="5" id="KW-0503">Monooxygenase</keyword>
<dbReference type="SUPFAM" id="SSF48264">
    <property type="entry name" value="Cytochrome P450"/>
    <property type="match status" value="1"/>
</dbReference>
<dbReference type="PRINTS" id="PR00463">
    <property type="entry name" value="EP450I"/>
</dbReference>
<name>A0AAD3Y506_NEPGR</name>
<reference evidence="7" key="1">
    <citation type="submission" date="2023-05" db="EMBL/GenBank/DDBJ databases">
        <title>Nepenthes gracilis genome sequencing.</title>
        <authorList>
            <person name="Fukushima K."/>
        </authorList>
    </citation>
    <scope>NUCLEOTIDE SEQUENCE</scope>
    <source>
        <strain evidence="7">SING2019-196</strain>
    </source>
</reference>
<keyword evidence="2" id="KW-0479">Metal-binding</keyword>
<dbReference type="AlphaFoldDB" id="A0AAD3Y506"/>
<dbReference type="Gene3D" id="1.10.630.10">
    <property type="entry name" value="Cytochrome P450"/>
    <property type="match status" value="1"/>
</dbReference>
<dbReference type="InterPro" id="IPR050651">
    <property type="entry name" value="Plant_Cytochrome_P450_Monoox"/>
</dbReference>
<keyword evidence="3" id="KW-0560">Oxidoreductase</keyword>
<dbReference type="GO" id="GO:0020037">
    <property type="term" value="F:heme binding"/>
    <property type="evidence" value="ECO:0007669"/>
    <property type="project" value="InterPro"/>
</dbReference>
<keyword evidence="1" id="KW-0349">Heme</keyword>
<dbReference type="EMBL" id="BSYO01000032">
    <property type="protein sequence ID" value="GMH27046.1"/>
    <property type="molecule type" value="Genomic_DNA"/>
</dbReference>
<keyword evidence="6" id="KW-0472">Membrane</keyword>
<dbReference type="PANTHER" id="PTHR47947">
    <property type="entry name" value="CYTOCHROME P450 82C3-RELATED"/>
    <property type="match status" value="1"/>
</dbReference>
<feature type="transmembrane region" description="Helical" evidence="6">
    <location>
        <begin position="6"/>
        <end position="26"/>
    </location>
</feature>
<dbReference type="Proteomes" id="UP001279734">
    <property type="component" value="Unassembled WGS sequence"/>
</dbReference>
<accession>A0AAD3Y506</accession>
<dbReference type="PANTHER" id="PTHR47947:SF19">
    <property type="entry name" value="CYTOCHROME P450 82C3-RELATED"/>
    <property type="match status" value="1"/>
</dbReference>
<dbReference type="GO" id="GO:0016705">
    <property type="term" value="F:oxidoreductase activity, acting on paired donors, with incorporation or reduction of molecular oxygen"/>
    <property type="evidence" value="ECO:0007669"/>
    <property type="project" value="InterPro"/>
</dbReference>
<evidence type="ECO:0000256" key="1">
    <source>
        <dbReference type="ARBA" id="ARBA00022617"/>
    </source>
</evidence>
<evidence type="ECO:0000256" key="6">
    <source>
        <dbReference type="SAM" id="Phobius"/>
    </source>
</evidence>
<keyword evidence="8" id="KW-1185">Reference proteome</keyword>
<evidence type="ECO:0000256" key="2">
    <source>
        <dbReference type="ARBA" id="ARBA00022723"/>
    </source>
</evidence>
<dbReference type="InterPro" id="IPR001128">
    <property type="entry name" value="Cyt_P450"/>
</dbReference>
<gene>
    <name evidence="7" type="ORF">Nepgr_028889</name>
</gene>
<evidence type="ECO:0000313" key="8">
    <source>
        <dbReference type="Proteomes" id="UP001279734"/>
    </source>
</evidence>
<organism evidence="7 8">
    <name type="scientific">Nepenthes gracilis</name>
    <name type="common">Slender pitcher plant</name>
    <dbReference type="NCBI Taxonomy" id="150966"/>
    <lineage>
        <taxon>Eukaryota</taxon>
        <taxon>Viridiplantae</taxon>
        <taxon>Streptophyta</taxon>
        <taxon>Embryophyta</taxon>
        <taxon>Tracheophyta</taxon>
        <taxon>Spermatophyta</taxon>
        <taxon>Magnoliopsida</taxon>
        <taxon>eudicotyledons</taxon>
        <taxon>Gunneridae</taxon>
        <taxon>Pentapetalae</taxon>
        <taxon>Caryophyllales</taxon>
        <taxon>Nepenthaceae</taxon>
        <taxon>Nepenthes</taxon>
    </lineage>
</organism>
<keyword evidence="6" id="KW-0812">Transmembrane</keyword>
<dbReference type="GO" id="GO:0004497">
    <property type="term" value="F:monooxygenase activity"/>
    <property type="evidence" value="ECO:0007669"/>
    <property type="project" value="UniProtKB-KW"/>
</dbReference>
<evidence type="ECO:0000256" key="5">
    <source>
        <dbReference type="ARBA" id="ARBA00023033"/>
    </source>
</evidence>
<dbReference type="InterPro" id="IPR002401">
    <property type="entry name" value="Cyt_P450_E_grp-I"/>
</dbReference>
<protein>
    <recommendedName>
        <fullName evidence="9">Cytochrome P450</fullName>
    </recommendedName>
</protein>
<evidence type="ECO:0000313" key="7">
    <source>
        <dbReference type="EMBL" id="GMH27046.1"/>
    </source>
</evidence>
<evidence type="ECO:0000256" key="4">
    <source>
        <dbReference type="ARBA" id="ARBA00023004"/>
    </source>
</evidence>
<proteinExistence type="predicted"/>
<sequence length="335" mass="39241">MELCLPVQIPYLATLFFLLLFLYYVLWRRNNNHKRQPPTPAGSWPILGHINLLRGSKVLHIVLANLANEYGPILTIKLGIREVLVVSSPEIAKECLVDNDKVFVNRPQTVAVKRLAYNSAMFGFAPYGPYWRELRKIATFELLSNHRLDILEHVRIFEVRNAVKSIYDKWAHARKDIEHDNGILVEMKRWFGNLSLKVTTKLVAGSTSKELFQNEEYDRYYESIREFFHYFGLSTISDAFPFMRWLDIGKHEKAMKRVAKELDEIIQGWLDKHRRGCVSGYQEKGKQDFMGVMLDTFDTAHENLSKFELDTIIKATCLMMRSLWMMKLNWVIWCS</sequence>